<evidence type="ECO:0000313" key="3">
    <source>
        <dbReference type="Proteomes" id="UP001058184"/>
    </source>
</evidence>
<sequence>MKLATILGGLLVLAHLCVPAAFALDARAFKCEVPEFFEAEFLKDGALGVLYFRHPLKSSRAAWSFVCNEDVLDRGAGVPSLFCSRFREVKGVPVSATHLVIANDFTQMVLSFSEFDIEGGVSLWGTSALVLGVRCGEYPE</sequence>
<feature type="chain" id="PRO_5046682858" evidence="1">
    <location>
        <begin position="24"/>
        <end position="140"/>
    </location>
</feature>
<reference evidence="2" key="1">
    <citation type="submission" date="2021-08" db="EMBL/GenBank/DDBJ databases">
        <authorList>
            <person name="Nwanade C."/>
            <person name="Wang M."/>
            <person name="Masoudi A."/>
            <person name="Yu Z."/>
            <person name="Liu J."/>
        </authorList>
    </citation>
    <scope>NUCLEOTIDE SEQUENCE</scope>
    <source>
        <strain evidence="2">S141</strain>
    </source>
</reference>
<dbReference type="EMBL" id="CP081078">
    <property type="protein sequence ID" value="UWQ58639.1"/>
    <property type="molecule type" value="Genomic_DNA"/>
</dbReference>
<gene>
    <name evidence="2" type="ORF">K3722_00455</name>
</gene>
<keyword evidence="3" id="KW-1185">Reference proteome</keyword>
<proteinExistence type="predicted"/>
<protein>
    <submittedName>
        <fullName evidence="2">Uncharacterized protein</fullName>
    </submittedName>
</protein>
<dbReference type="Proteomes" id="UP001058184">
    <property type="component" value="Chromosome"/>
</dbReference>
<organism evidence="2 3">
    <name type="scientific">Leisingera caerulea</name>
    <name type="common">Phaeobacter caeruleus</name>
    <dbReference type="NCBI Taxonomy" id="506591"/>
    <lineage>
        <taxon>Bacteria</taxon>
        <taxon>Pseudomonadati</taxon>
        <taxon>Pseudomonadota</taxon>
        <taxon>Alphaproteobacteria</taxon>
        <taxon>Rhodobacterales</taxon>
        <taxon>Roseobacteraceae</taxon>
        <taxon>Leisingera</taxon>
    </lineage>
</organism>
<feature type="signal peptide" evidence="1">
    <location>
        <begin position="1"/>
        <end position="23"/>
    </location>
</feature>
<keyword evidence="1" id="KW-0732">Signal</keyword>
<evidence type="ECO:0000256" key="1">
    <source>
        <dbReference type="SAM" id="SignalP"/>
    </source>
</evidence>
<accession>A0ABY5WWD7</accession>
<evidence type="ECO:0000313" key="2">
    <source>
        <dbReference type="EMBL" id="UWQ58639.1"/>
    </source>
</evidence>
<name>A0ABY5WWD7_LEICA</name>
<dbReference type="RefSeq" id="WP_260002636.1">
    <property type="nucleotide sequence ID" value="NZ_CP081078.1"/>
</dbReference>